<name>A0A0E9QXV2_ANGAN</name>
<dbReference type="EMBL" id="GBXM01087507">
    <property type="protein sequence ID" value="JAH21070.1"/>
    <property type="molecule type" value="Transcribed_RNA"/>
</dbReference>
<evidence type="ECO:0000313" key="1">
    <source>
        <dbReference type="EMBL" id="JAH21070.1"/>
    </source>
</evidence>
<protein>
    <submittedName>
        <fullName evidence="1">Uncharacterized protein</fullName>
    </submittedName>
</protein>
<proteinExistence type="predicted"/>
<sequence>MHWSTLSLYQFKYPHYCTPSCIISSIQILKYTCLRRPQNYCLGI</sequence>
<reference evidence="1" key="2">
    <citation type="journal article" date="2015" name="Fish Shellfish Immunol.">
        <title>Early steps in the European eel (Anguilla anguilla)-Vibrio vulnificus interaction in the gills: Role of the RtxA13 toxin.</title>
        <authorList>
            <person name="Callol A."/>
            <person name="Pajuelo D."/>
            <person name="Ebbesson L."/>
            <person name="Teles M."/>
            <person name="MacKenzie S."/>
            <person name="Amaro C."/>
        </authorList>
    </citation>
    <scope>NUCLEOTIDE SEQUENCE</scope>
</reference>
<organism evidence="1">
    <name type="scientific">Anguilla anguilla</name>
    <name type="common">European freshwater eel</name>
    <name type="synonym">Muraena anguilla</name>
    <dbReference type="NCBI Taxonomy" id="7936"/>
    <lineage>
        <taxon>Eukaryota</taxon>
        <taxon>Metazoa</taxon>
        <taxon>Chordata</taxon>
        <taxon>Craniata</taxon>
        <taxon>Vertebrata</taxon>
        <taxon>Euteleostomi</taxon>
        <taxon>Actinopterygii</taxon>
        <taxon>Neopterygii</taxon>
        <taxon>Teleostei</taxon>
        <taxon>Anguilliformes</taxon>
        <taxon>Anguillidae</taxon>
        <taxon>Anguilla</taxon>
    </lineage>
</organism>
<reference evidence="1" key="1">
    <citation type="submission" date="2014-11" db="EMBL/GenBank/DDBJ databases">
        <authorList>
            <person name="Amaro Gonzalez C."/>
        </authorList>
    </citation>
    <scope>NUCLEOTIDE SEQUENCE</scope>
</reference>
<accession>A0A0E9QXV2</accession>
<dbReference type="AlphaFoldDB" id="A0A0E9QXV2"/>